<dbReference type="InterPro" id="IPR050812">
    <property type="entry name" value="Preph/Arog_dehydrog"/>
</dbReference>
<name>A0AAD1CLL2_9FLAO</name>
<evidence type="ECO:0000313" key="3">
    <source>
        <dbReference type="EMBL" id="BBA17781.1"/>
    </source>
</evidence>
<dbReference type="PROSITE" id="PS51176">
    <property type="entry name" value="PDH_ADH"/>
    <property type="match status" value="1"/>
</dbReference>
<keyword evidence="1 3" id="KW-0560">Oxidoreductase</keyword>
<gene>
    <name evidence="3" type="primary">tyrA</name>
    <name evidence="3" type="ORF">CPU2_278</name>
</gene>
<dbReference type="RefSeq" id="WP_110548724.1">
    <property type="nucleotide sequence ID" value="NZ_AP014610.1"/>
</dbReference>
<evidence type="ECO:0000256" key="1">
    <source>
        <dbReference type="ARBA" id="ARBA00023002"/>
    </source>
</evidence>
<accession>A0AAD1CLL2</accession>
<dbReference type="SUPFAM" id="SSF48179">
    <property type="entry name" value="6-phosphogluconate dehydrogenase C-terminal domain-like"/>
    <property type="match status" value="1"/>
</dbReference>
<dbReference type="FunFam" id="3.40.50.720:FF:000208">
    <property type="entry name" value="Prephenate dehydrogenase"/>
    <property type="match status" value="1"/>
</dbReference>
<organism evidence="3 4">
    <name type="scientific">Blattabacterium punctulatus CPU2</name>
    <dbReference type="NCBI Taxonomy" id="1457032"/>
    <lineage>
        <taxon>Bacteria</taxon>
        <taxon>Pseudomonadati</taxon>
        <taxon>Bacteroidota</taxon>
        <taxon>Flavobacteriia</taxon>
        <taxon>Flavobacteriales</taxon>
        <taxon>Blattabacteriaceae</taxon>
        <taxon>Blattabacterium</taxon>
    </lineage>
</organism>
<dbReference type="Pfam" id="PF02153">
    <property type="entry name" value="PDH_N"/>
    <property type="match status" value="1"/>
</dbReference>
<dbReference type="InterPro" id="IPR046825">
    <property type="entry name" value="PDH_C"/>
</dbReference>
<feature type="domain" description="Prephenate/arogenate dehydrogenase" evidence="2">
    <location>
        <begin position="1"/>
        <end position="277"/>
    </location>
</feature>
<dbReference type="PANTHER" id="PTHR21363">
    <property type="entry name" value="PREPHENATE DEHYDROGENASE"/>
    <property type="match status" value="1"/>
</dbReference>
<protein>
    <submittedName>
        <fullName evidence="3">Prephenate dehydrogenase</fullName>
        <ecNumber evidence="3">1.3.1.12</ecNumber>
    </submittedName>
</protein>
<dbReference type="EMBL" id="AP014610">
    <property type="protein sequence ID" value="BBA17781.1"/>
    <property type="molecule type" value="Genomic_DNA"/>
</dbReference>
<dbReference type="EC" id="1.3.1.12" evidence="3"/>
<dbReference type="Gene3D" id="1.10.3660.10">
    <property type="entry name" value="6-phosphogluconate dehydrogenase C-terminal like domain"/>
    <property type="match status" value="1"/>
</dbReference>
<reference evidence="3 4" key="1">
    <citation type="submission" date="2014-06" db="EMBL/GenBank/DDBJ databases">
        <title>Genome sequence of the intracellular symbiont Blattabacterium cuenoti, strain CPU2 from the wood feeding cockroach Cryptocercus punctulatus.</title>
        <authorList>
            <person name="Kinjo Y."/>
            <person name="Ohkuma M."/>
            <person name="Tokuda G."/>
        </authorList>
    </citation>
    <scope>NUCLEOTIDE SEQUENCE [LARGE SCALE GENOMIC DNA]</scope>
    <source>
        <strain evidence="3 4">CPU2</strain>
    </source>
</reference>
<dbReference type="GO" id="GO:0004665">
    <property type="term" value="F:prephenate dehydrogenase (NADP+) activity"/>
    <property type="evidence" value="ECO:0007669"/>
    <property type="project" value="InterPro"/>
</dbReference>
<dbReference type="GO" id="GO:0008977">
    <property type="term" value="F:prephenate dehydrogenase (NAD+) activity"/>
    <property type="evidence" value="ECO:0007669"/>
    <property type="project" value="UniProtKB-EC"/>
</dbReference>
<dbReference type="AlphaFoldDB" id="A0AAD1CLL2"/>
<dbReference type="GO" id="GO:0070403">
    <property type="term" value="F:NAD+ binding"/>
    <property type="evidence" value="ECO:0007669"/>
    <property type="project" value="InterPro"/>
</dbReference>
<dbReference type="NCBIfam" id="NF006307">
    <property type="entry name" value="PRK08507.1"/>
    <property type="match status" value="1"/>
</dbReference>
<dbReference type="GeneID" id="66556792"/>
<evidence type="ECO:0000313" key="4">
    <source>
        <dbReference type="Proteomes" id="UP000262607"/>
    </source>
</evidence>
<evidence type="ECO:0000259" key="2">
    <source>
        <dbReference type="PROSITE" id="PS51176"/>
    </source>
</evidence>
<dbReference type="InterPro" id="IPR008927">
    <property type="entry name" value="6-PGluconate_DH-like_C_sf"/>
</dbReference>
<dbReference type="Proteomes" id="UP000262607">
    <property type="component" value="Chromosome"/>
</dbReference>
<dbReference type="InterPro" id="IPR046826">
    <property type="entry name" value="PDH_N"/>
</dbReference>
<dbReference type="SUPFAM" id="SSF51735">
    <property type="entry name" value="NAD(P)-binding Rossmann-fold domains"/>
    <property type="match status" value="1"/>
</dbReference>
<dbReference type="Gene3D" id="3.40.50.720">
    <property type="entry name" value="NAD(P)-binding Rossmann-like Domain"/>
    <property type="match status" value="1"/>
</dbReference>
<dbReference type="Pfam" id="PF20463">
    <property type="entry name" value="PDH_C"/>
    <property type="match status" value="1"/>
</dbReference>
<dbReference type="GO" id="GO:0006571">
    <property type="term" value="P:tyrosine biosynthetic process"/>
    <property type="evidence" value="ECO:0007669"/>
    <property type="project" value="InterPro"/>
</dbReference>
<dbReference type="InterPro" id="IPR036291">
    <property type="entry name" value="NAD(P)-bd_dom_sf"/>
</dbReference>
<sequence>MNIGIIGLGLIGGSISLGLRKSNFGDKFLGIDSNKENAIHAVKLGIVDKIISFQDLILQSSVIILSIPVDGIEKILPIILNKISNDTVILDTGSTKYEICNSVYSHPKRSRFVATHPIAGLENSGPEYAHSDLFHKKNCILCDSELSDPDAIFIVKKIYSIMDMRMIYITSKEHDFYISYVSHLPHVVSFSLASTILEKFKNEKKIFNNMRGSGLDSTTRLAKSKPETWLPIFISNKNNLIQAMDVYIDHLKIFRKYLRKKEFHQIDRYIKKANEIK</sequence>
<dbReference type="PANTHER" id="PTHR21363:SF0">
    <property type="entry name" value="PREPHENATE DEHYDROGENASE [NADP(+)]"/>
    <property type="match status" value="1"/>
</dbReference>
<proteinExistence type="predicted"/>
<dbReference type="InterPro" id="IPR003099">
    <property type="entry name" value="Prephen_DH"/>
</dbReference>